<reference evidence="1 2" key="1">
    <citation type="submission" date="2024-09" db="EMBL/GenBank/DDBJ databases">
        <authorList>
            <person name="Sun Q."/>
            <person name="Mori K."/>
        </authorList>
    </citation>
    <scope>NUCLEOTIDE SEQUENCE [LARGE SCALE GENOMIC DNA]</scope>
    <source>
        <strain evidence="1 2">CCM 4839</strain>
    </source>
</reference>
<accession>A0ABV6J8P3</accession>
<dbReference type="RefSeq" id="WP_204819368.1">
    <property type="nucleotide sequence ID" value="NZ_JANHOF010000003.1"/>
</dbReference>
<organism evidence="1 2">
    <name type="scientific">Paenibacillus mendelii</name>
    <dbReference type="NCBI Taxonomy" id="206163"/>
    <lineage>
        <taxon>Bacteria</taxon>
        <taxon>Bacillati</taxon>
        <taxon>Bacillota</taxon>
        <taxon>Bacilli</taxon>
        <taxon>Bacillales</taxon>
        <taxon>Paenibacillaceae</taxon>
        <taxon>Paenibacillus</taxon>
    </lineage>
</organism>
<evidence type="ECO:0000313" key="1">
    <source>
        <dbReference type="EMBL" id="MFC0392259.1"/>
    </source>
</evidence>
<dbReference type="EMBL" id="JBHLVF010000017">
    <property type="protein sequence ID" value="MFC0392259.1"/>
    <property type="molecule type" value="Genomic_DNA"/>
</dbReference>
<comment type="caution">
    <text evidence="1">The sequence shown here is derived from an EMBL/GenBank/DDBJ whole genome shotgun (WGS) entry which is preliminary data.</text>
</comment>
<name>A0ABV6J8P3_9BACL</name>
<evidence type="ECO:0000313" key="2">
    <source>
        <dbReference type="Proteomes" id="UP001589818"/>
    </source>
</evidence>
<gene>
    <name evidence="1" type="ORF">ACFFJ8_12880</name>
</gene>
<keyword evidence="2" id="KW-1185">Reference proteome</keyword>
<protein>
    <submittedName>
        <fullName evidence="1">Uncharacterized protein</fullName>
    </submittedName>
</protein>
<dbReference type="Proteomes" id="UP001589818">
    <property type="component" value="Unassembled WGS sequence"/>
</dbReference>
<sequence length="100" mass="11044">MDTYLLAELTIRQSEETTKLVFAGAQLVIVTDTGSRLWYIDIDGMTQTSLLRAFNESENIRVELKAITAGGRTFEGTGYLHPNVQHHAAAIRGDGELMGF</sequence>
<proteinExistence type="predicted"/>